<dbReference type="AlphaFoldDB" id="A0A939K526"/>
<evidence type="ECO:0000313" key="2">
    <source>
        <dbReference type="EMBL" id="MBO0936010.1"/>
    </source>
</evidence>
<accession>A0A939K526</accession>
<dbReference type="Proteomes" id="UP000664034">
    <property type="component" value="Unassembled WGS sequence"/>
</dbReference>
<gene>
    <name evidence="2" type="ORF">J2I47_05575</name>
</gene>
<dbReference type="GO" id="GO:0032259">
    <property type="term" value="P:methylation"/>
    <property type="evidence" value="ECO:0007669"/>
    <property type="project" value="UniProtKB-KW"/>
</dbReference>
<keyword evidence="3" id="KW-1185">Reference proteome</keyword>
<dbReference type="GO" id="GO:0008168">
    <property type="term" value="F:methyltransferase activity"/>
    <property type="evidence" value="ECO:0007669"/>
    <property type="project" value="UniProtKB-KW"/>
</dbReference>
<dbReference type="CDD" id="cd02440">
    <property type="entry name" value="AdoMet_MTases"/>
    <property type="match status" value="1"/>
</dbReference>
<comment type="caution">
    <text evidence="2">The sequence shown here is derived from an EMBL/GenBank/DDBJ whole genome shotgun (WGS) entry which is preliminary data.</text>
</comment>
<organism evidence="2 3">
    <name type="scientific">Fibrella rubiginis</name>
    <dbReference type="NCBI Taxonomy" id="2817060"/>
    <lineage>
        <taxon>Bacteria</taxon>
        <taxon>Pseudomonadati</taxon>
        <taxon>Bacteroidota</taxon>
        <taxon>Cytophagia</taxon>
        <taxon>Cytophagales</taxon>
        <taxon>Spirosomataceae</taxon>
        <taxon>Fibrella</taxon>
    </lineage>
</organism>
<dbReference type="EMBL" id="JAFMYV010000002">
    <property type="protein sequence ID" value="MBO0936010.1"/>
    <property type="molecule type" value="Genomic_DNA"/>
</dbReference>
<evidence type="ECO:0000259" key="1">
    <source>
        <dbReference type="Pfam" id="PF13649"/>
    </source>
</evidence>
<sequence length="219" mass="24629">MSFNFIAPLYDSLAALMFGHTLKLAGQWCVERVPPHSRVLVLGGGTGTLLPRLLQTNPQRVLYLEASDTMLHMAQQKIGKSSANERIVFRHGTETDLEQGERYDAILLPFVLDLYPESTLTGRLLPCLLEHLTEPGALLICDFDQPKTTWQRLQLWMMIRFFRVVACIDASRLPNWPQVLQQAGLVETQSATLRRGQIRMGSWQRVIPAPAPGTPPATR</sequence>
<dbReference type="InterPro" id="IPR041698">
    <property type="entry name" value="Methyltransf_25"/>
</dbReference>
<feature type="domain" description="Methyltransferase" evidence="1">
    <location>
        <begin position="39"/>
        <end position="119"/>
    </location>
</feature>
<dbReference type="Pfam" id="PF13649">
    <property type="entry name" value="Methyltransf_25"/>
    <property type="match status" value="1"/>
</dbReference>
<dbReference type="Gene3D" id="3.40.50.150">
    <property type="entry name" value="Vaccinia Virus protein VP39"/>
    <property type="match status" value="1"/>
</dbReference>
<reference evidence="2" key="1">
    <citation type="submission" date="2021-03" db="EMBL/GenBank/DDBJ databases">
        <title>Fibrella sp. HMF5335 genome sequencing and assembly.</title>
        <authorList>
            <person name="Kang H."/>
            <person name="Kim H."/>
            <person name="Bae S."/>
            <person name="Joh K."/>
        </authorList>
    </citation>
    <scope>NUCLEOTIDE SEQUENCE</scope>
    <source>
        <strain evidence="2">HMF5335</strain>
    </source>
</reference>
<keyword evidence="2" id="KW-0489">Methyltransferase</keyword>
<name>A0A939K526_9BACT</name>
<protein>
    <submittedName>
        <fullName evidence="2">Class I SAM-dependent methyltransferase</fullName>
    </submittedName>
</protein>
<evidence type="ECO:0000313" key="3">
    <source>
        <dbReference type="Proteomes" id="UP000664034"/>
    </source>
</evidence>
<dbReference type="SUPFAM" id="SSF53335">
    <property type="entry name" value="S-adenosyl-L-methionine-dependent methyltransferases"/>
    <property type="match status" value="1"/>
</dbReference>
<keyword evidence="2" id="KW-0808">Transferase</keyword>
<proteinExistence type="predicted"/>
<dbReference type="InterPro" id="IPR029063">
    <property type="entry name" value="SAM-dependent_MTases_sf"/>
</dbReference>
<dbReference type="RefSeq" id="WP_207363558.1">
    <property type="nucleotide sequence ID" value="NZ_JAFMYV010000002.1"/>
</dbReference>